<evidence type="ECO:0000256" key="2">
    <source>
        <dbReference type="ARBA" id="ARBA00022692"/>
    </source>
</evidence>
<feature type="transmembrane region" description="Helical" evidence="5">
    <location>
        <begin position="30"/>
        <end position="51"/>
    </location>
</feature>
<dbReference type="VEuPathDB" id="TriTrypDB:TcCLB.506579.80"/>
<dbReference type="VEuPathDB" id="TriTrypDB:TcG_05305"/>
<proteinExistence type="predicted"/>
<dbReference type="VEuPathDB" id="TriTrypDB:TCSYLVIO_007086"/>
<organism evidence="6 7">
    <name type="scientific">Trypanosoma cruzi</name>
    <dbReference type="NCBI Taxonomy" id="5693"/>
    <lineage>
        <taxon>Eukaryota</taxon>
        <taxon>Discoba</taxon>
        <taxon>Euglenozoa</taxon>
        <taxon>Kinetoplastea</taxon>
        <taxon>Metakinetoplastina</taxon>
        <taxon>Trypanosomatida</taxon>
        <taxon>Trypanosomatidae</taxon>
        <taxon>Trypanosoma</taxon>
        <taxon>Schizotrypanum</taxon>
    </lineage>
</organism>
<accession>A0A2V2VDJ9</accession>
<comment type="caution">
    <text evidence="6">The sequence shown here is derived from an EMBL/GenBank/DDBJ whole genome shotgun (WGS) entry which is preliminary data.</text>
</comment>
<dbReference type="VEuPathDB" id="TriTrypDB:BCY84_02021"/>
<name>A0A2V2VDJ9_TRYCR</name>
<dbReference type="AlphaFoldDB" id="A0A2V2VDJ9"/>
<dbReference type="VEuPathDB" id="TriTrypDB:C4B63_26g295"/>
<keyword evidence="2 5" id="KW-0812">Transmembrane</keyword>
<dbReference type="VEuPathDB" id="TriTrypDB:ECC02_004767"/>
<dbReference type="VEuPathDB" id="TriTrypDB:Tc_MARK_5829"/>
<comment type="subcellular location">
    <subcellularLocation>
        <location evidence="1">Membrane</location>
        <topology evidence="1">Multi-pass membrane protein</topology>
    </subcellularLocation>
</comment>
<dbReference type="VEuPathDB" id="TriTrypDB:TCDM_03077"/>
<keyword evidence="3 5" id="KW-1133">Transmembrane helix</keyword>
<evidence type="ECO:0000313" key="7">
    <source>
        <dbReference type="Proteomes" id="UP000246121"/>
    </source>
</evidence>
<evidence type="ECO:0000256" key="4">
    <source>
        <dbReference type="ARBA" id="ARBA00023136"/>
    </source>
</evidence>
<feature type="transmembrane region" description="Helical" evidence="5">
    <location>
        <begin position="265"/>
        <end position="287"/>
    </location>
</feature>
<evidence type="ECO:0000256" key="1">
    <source>
        <dbReference type="ARBA" id="ARBA00004141"/>
    </source>
</evidence>
<feature type="transmembrane region" description="Helical" evidence="5">
    <location>
        <begin position="141"/>
        <end position="161"/>
    </location>
</feature>
<evidence type="ECO:0000256" key="5">
    <source>
        <dbReference type="SAM" id="Phobius"/>
    </source>
</evidence>
<dbReference type="SUPFAM" id="SSF103481">
    <property type="entry name" value="Multidrug resistance efflux transporter EmrE"/>
    <property type="match status" value="2"/>
</dbReference>
<dbReference type="InterPro" id="IPR037185">
    <property type="entry name" value="EmrE-like"/>
</dbReference>
<gene>
    <name evidence="6" type="ORF">C4B63_26g295</name>
</gene>
<feature type="transmembrane region" description="Helical" evidence="5">
    <location>
        <begin position="293"/>
        <end position="311"/>
    </location>
</feature>
<evidence type="ECO:0000256" key="3">
    <source>
        <dbReference type="ARBA" id="ARBA00022989"/>
    </source>
</evidence>
<keyword evidence="4 5" id="KW-0472">Membrane</keyword>
<protein>
    <recommendedName>
        <fullName evidence="8">Nucleotide sugar transporter</fullName>
    </recommendedName>
</protein>
<dbReference type="PANTHER" id="PTHR10231">
    <property type="entry name" value="NUCLEOTIDE-SUGAR TRANSMEMBRANE TRANSPORTER"/>
    <property type="match status" value="1"/>
</dbReference>
<dbReference type="Proteomes" id="UP000246121">
    <property type="component" value="Unassembled WGS sequence"/>
</dbReference>
<dbReference type="Pfam" id="PF04142">
    <property type="entry name" value="Nuc_sug_transp"/>
    <property type="match status" value="1"/>
</dbReference>
<dbReference type="VEuPathDB" id="TriTrypDB:C3747_112g134"/>
<dbReference type="GO" id="GO:0000139">
    <property type="term" value="C:Golgi membrane"/>
    <property type="evidence" value="ECO:0007669"/>
    <property type="project" value="InterPro"/>
</dbReference>
<feature type="transmembrane region" description="Helical" evidence="5">
    <location>
        <begin position="111"/>
        <end position="129"/>
    </location>
</feature>
<dbReference type="VEuPathDB" id="TriTrypDB:TcCLB.506509.40"/>
<sequence length="347" mass="39024">MPREVQVEVEKDVEDVSEAPQTVPAETPQFGLLPSLLLSGMYVGTSIMLFLTIRHSKVLEKRGILSYDSTSIVMSIEVAKIIASVILRYALSGEFLIFSVTFGPRRGELWRMSWVYATPAFLYALYNNLTYLNLRLFDPGTLQLFMQTRILFTGFLFVFLLKRVLSIRQWAALAILTLGLVIKYISPTVMQAVDVRILAMLLQAFLSSLAGVYNEFALKRETHISIHLQNFFMYMYGILFNLLLGLLIAPQEYLKDSIFRHPHIIFLLIILSGTLNGLTTAFILKFINVIVKAFASAVEVILMVVLAAVLLGEPITQQDFMAGILVMCSVYLYYTNGCGSDAPTKSR</sequence>
<feature type="transmembrane region" description="Helical" evidence="5">
    <location>
        <begin position="197"/>
        <end position="213"/>
    </location>
</feature>
<dbReference type="VEuPathDB" id="TriTrypDB:TcBrA4_0118660"/>
<dbReference type="InterPro" id="IPR007271">
    <property type="entry name" value="Nuc_sug_transpt"/>
</dbReference>
<dbReference type="GO" id="GO:0015165">
    <property type="term" value="F:pyrimidine nucleotide-sugar transmembrane transporter activity"/>
    <property type="evidence" value="ECO:0007669"/>
    <property type="project" value="InterPro"/>
</dbReference>
<evidence type="ECO:0000313" key="6">
    <source>
        <dbReference type="EMBL" id="PWU94429.1"/>
    </source>
</evidence>
<reference evidence="6 7" key="1">
    <citation type="journal article" date="2018" name="Microb. Genom.">
        <title>Expanding an expanded genome: long-read sequencing of Trypanosoma cruzi.</title>
        <authorList>
            <person name="Berna L."/>
            <person name="Rodriguez M."/>
            <person name="Chiribao M.L."/>
            <person name="Parodi-Talice A."/>
            <person name="Pita S."/>
            <person name="Rijo G."/>
            <person name="Alvarez-Valin F."/>
            <person name="Robello C."/>
        </authorList>
    </citation>
    <scope>NUCLEOTIDE SEQUENCE [LARGE SCALE GENOMIC DNA]</scope>
    <source>
        <strain evidence="6 7">Dm28c</strain>
    </source>
</reference>
<evidence type="ECO:0008006" key="8">
    <source>
        <dbReference type="Google" id="ProtNLM"/>
    </source>
</evidence>
<feature type="transmembrane region" description="Helical" evidence="5">
    <location>
        <begin position="167"/>
        <end position="185"/>
    </location>
</feature>
<dbReference type="VEuPathDB" id="TriTrypDB:TcCL_ESM03364"/>
<dbReference type="EMBL" id="PRFA01000026">
    <property type="protein sequence ID" value="PWU94429.1"/>
    <property type="molecule type" value="Genomic_DNA"/>
</dbReference>
<feature type="transmembrane region" description="Helical" evidence="5">
    <location>
        <begin position="233"/>
        <end position="253"/>
    </location>
</feature>